<dbReference type="EMBL" id="CM023484">
    <property type="protein sequence ID" value="KAH6934683.1"/>
    <property type="molecule type" value="Genomic_DNA"/>
</dbReference>
<reference evidence="1" key="1">
    <citation type="submission" date="2020-05" db="EMBL/GenBank/DDBJ databases">
        <title>Large-scale comparative analyses of tick genomes elucidate their genetic diversity and vector capacities.</title>
        <authorList>
            <person name="Jia N."/>
            <person name="Wang J."/>
            <person name="Shi W."/>
            <person name="Du L."/>
            <person name="Sun Y."/>
            <person name="Zhan W."/>
            <person name="Jiang J."/>
            <person name="Wang Q."/>
            <person name="Zhang B."/>
            <person name="Ji P."/>
            <person name="Sakyi L.B."/>
            <person name="Cui X."/>
            <person name="Yuan T."/>
            <person name="Jiang B."/>
            <person name="Yang W."/>
            <person name="Lam T.T.-Y."/>
            <person name="Chang Q."/>
            <person name="Ding S."/>
            <person name="Wang X."/>
            <person name="Zhu J."/>
            <person name="Ruan X."/>
            <person name="Zhao L."/>
            <person name="Wei J."/>
            <person name="Que T."/>
            <person name="Du C."/>
            <person name="Cheng J."/>
            <person name="Dai P."/>
            <person name="Han X."/>
            <person name="Huang E."/>
            <person name="Gao Y."/>
            <person name="Liu J."/>
            <person name="Shao H."/>
            <person name="Ye R."/>
            <person name="Li L."/>
            <person name="Wei W."/>
            <person name="Wang X."/>
            <person name="Wang C."/>
            <person name="Yang T."/>
            <person name="Huo Q."/>
            <person name="Li W."/>
            <person name="Guo W."/>
            <person name="Chen H."/>
            <person name="Zhou L."/>
            <person name="Ni X."/>
            <person name="Tian J."/>
            <person name="Zhou Y."/>
            <person name="Sheng Y."/>
            <person name="Liu T."/>
            <person name="Pan Y."/>
            <person name="Xia L."/>
            <person name="Li J."/>
            <person name="Zhao F."/>
            <person name="Cao W."/>
        </authorList>
    </citation>
    <scope>NUCLEOTIDE SEQUENCE</scope>
    <source>
        <strain evidence="1">Hyas-2018</strain>
    </source>
</reference>
<accession>A0ACB7SLP0</accession>
<comment type="caution">
    <text evidence="1">The sequence shown here is derived from an EMBL/GenBank/DDBJ whole genome shotgun (WGS) entry which is preliminary data.</text>
</comment>
<dbReference type="Proteomes" id="UP000821845">
    <property type="component" value="Chromosome 4"/>
</dbReference>
<proteinExistence type="predicted"/>
<keyword evidence="2" id="KW-1185">Reference proteome</keyword>
<sequence length="104" mass="11348">MEEIRRNAIRLAGSLARIRVSIGARPWSASDKPAMSGQLVNWMHRVLPFSKNTRSPQHCNAAYDHASSNASSRNASPLHCASSRELTQPPKTSEMAHPLSQGTA</sequence>
<evidence type="ECO:0000313" key="2">
    <source>
        <dbReference type="Proteomes" id="UP000821845"/>
    </source>
</evidence>
<organism evidence="1 2">
    <name type="scientific">Hyalomma asiaticum</name>
    <name type="common">Tick</name>
    <dbReference type="NCBI Taxonomy" id="266040"/>
    <lineage>
        <taxon>Eukaryota</taxon>
        <taxon>Metazoa</taxon>
        <taxon>Ecdysozoa</taxon>
        <taxon>Arthropoda</taxon>
        <taxon>Chelicerata</taxon>
        <taxon>Arachnida</taxon>
        <taxon>Acari</taxon>
        <taxon>Parasitiformes</taxon>
        <taxon>Ixodida</taxon>
        <taxon>Ixodoidea</taxon>
        <taxon>Ixodidae</taxon>
        <taxon>Hyalomminae</taxon>
        <taxon>Hyalomma</taxon>
    </lineage>
</organism>
<name>A0ACB7SLP0_HYAAI</name>
<gene>
    <name evidence="1" type="ORF">HPB50_027010</name>
</gene>
<protein>
    <submittedName>
        <fullName evidence="1">Uncharacterized protein</fullName>
    </submittedName>
</protein>
<evidence type="ECO:0000313" key="1">
    <source>
        <dbReference type="EMBL" id="KAH6934683.1"/>
    </source>
</evidence>